<keyword evidence="3 7" id="KW-0479">Metal-binding</keyword>
<evidence type="ECO:0000256" key="3">
    <source>
        <dbReference type="ARBA" id="ARBA00022723"/>
    </source>
</evidence>
<dbReference type="InterPro" id="IPR036396">
    <property type="entry name" value="Cyt_P450_sf"/>
</dbReference>
<keyword evidence="9" id="KW-0732">Signal</keyword>
<proteinExistence type="inferred from homology"/>
<dbReference type="InterPro" id="IPR050182">
    <property type="entry name" value="Cytochrome_P450_fam2"/>
</dbReference>
<reference evidence="10" key="1">
    <citation type="submission" date="2023-10" db="EMBL/GenBank/DDBJ databases">
        <title>Genome assemblies of two species of porcelain crab, Petrolisthes cinctipes and Petrolisthes manimaculis (Anomura: Porcellanidae).</title>
        <authorList>
            <person name="Angst P."/>
        </authorList>
    </citation>
    <scope>NUCLEOTIDE SEQUENCE</scope>
    <source>
        <strain evidence="10">PB745_01</strain>
        <tissue evidence="10">Gill</tissue>
    </source>
</reference>
<evidence type="ECO:0000256" key="7">
    <source>
        <dbReference type="PIRSR" id="PIRSR602401-1"/>
    </source>
</evidence>
<dbReference type="AlphaFoldDB" id="A0AAE1FAY5"/>
<evidence type="ECO:0000313" key="10">
    <source>
        <dbReference type="EMBL" id="KAK3870139.1"/>
    </source>
</evidence>
<dbReference type="InterPro" id="IPR001128">
    <property type="entry name" value="Cyt_P450"/>
</dbReference>
<dbReference type="SUPFAM" id="SSF48264">
    <property type="entry name" value="Cytochrome P450"/>
    <property type="match status" value="1"/>
</dbReference>
<dbReference type="InterPro" id="IPR017972">
    <property type="entry name" value="Cyt_P450_CS"/>
</dbReference>
<dbReference type="Proteomes" id="UP001286313">
    <property type="component" value="Unassembled WGS sequence"/>
</dbReference>
<evidence type="ECO:0008006" key="12">
    <source>
        <dbReference type="Google" id="ProtNLM"/>
    </source>
</evidence>
<keyword evidence="7 8" id="KW-0349">Heme</keyword>
<comment type="caution">
    <text evidence="10">The sequence shown here is derived from an EMBL/GenBank/DDBJ whole genome shotgun (WGS) entry which is preliminary data.</text>
</comment>
<dbReference type="GO" id="GO:0005506">
    <property type="term" value="F:iron ion binding"/>
    <property type="evidence" value="ECO:0007669"/>
    <property type="project" value="InterPro"/>
</dbReference>
<dbReference type="PROSITE" id="PS00086">
    <property type="entry name" value="CYTOCHROME_P450"/>
    <property type="match status" value="1"/>
</dbReference>
<dbReference type="GO" id="GO:0005737">
    <property type="term" value="C:cytoplasm"/>
    <property type="evidence" value="ECO:0007669"/>
    <property type="project" value="TreeGrafter"/>
</dbReference>
<dbReference type="PRINTS" id="PR00463">
    <property type="entry name" value="EP450I"/>
</dbReference>
<dbReference type="Pfam" id="PF00067">
    <property type="entry name" value="p450"/>
    <property type="match status" value="1"/>
</dbReference>
<organism evidence="10 11">
    <name type="scientific">Petrolisthes cinctipes</name>
    <name type="common">Flat porcelain crab</name>
    <dbReference type="NCBI Taxonomy" id="88211"/>
    <lineage>
        <taxon>Eukaryota</taxon>
        <taxon>Metazoa</taxon>
        <taxon>Ecdysozoa</taxon>
        <taxon>Arthropoda</taxon>
        <taxon>Crustacea</taxon>
        <taxon>Multicrustacea</taxon>
        <taxon>Malacostraca</taxon>
        <taxon>Eumalacostraca</taxon>
        <taxon>Eucarida</taxon>
        <taxon>Decapoda</taxon>
        <taxon>Pleocyemata</taxon>
        <taxon>Anomura</taxon>
        <taxon>Galatheoidea</taxon>
        <taxon>Porcellanidae</taxon>
        <taxon>Petrolisthes</taxon>
    </lineage>
</organism>
<keyword evidence="6 8" id="KW-0503">Monooxygenase</keyword>
<comment type="similarity">
    <text evidence="2 8">Belongs to the cytochrome P450 family.</text>
</comment>
<dbReference type="GO" id="GO:0006805">
    <property type="term" value="P:xenobiotic metabolic process"/>
    <property type="evidence" value="ECO:0007669"/>
    <property type="project" value="TreeGrafter"/>
</dbReference>
<keyword evidence="4 8" id="KW-0560">Oxidoreductase</keyword>
<dbReference type="GO" id="GO:0016712">
    <property type="term" value="F:oxidoreductase activity, acting on paired donors, with incorporation or reduction of molecular oxygen, reduced flavin or flavoprotein as one donor, and incorporation of one atom of oxygen"/>
    <property type="evidence" value="ECO:0007669"/>
    <property type="project" value="TreeGrafter"/>
</dbReference>
<comment type="cofactor">
    <cofactor evidence="1 7">
        <name>heme</name>
        <dbReference type="ChEBI" id="CHEBI:30413"/>
    </cofactor>
</comment>
<evidence type="ECO:0000256" key="1">
    <source>
        <dbReference type="ARBA" id="ARBA00001971"/>
    </source>
</evidence>
<dbReference type="GO" id="GO:0008395">
    <property type="term" value="F:steroid hydroxylase activity"/>
    <property type="evidence" value="ECO:0007669"/>
    <property type="project" value="TreeGrafter"/>
</dbReference>
<name>A0AAE1FAY5_PETCI</name>
<evidence type="ECO:0000256" key="4">
    <source>
        <dbReference type="ARBA" id="ARBA00023002"/>
    </source>
</evidence>
<dbReference type="GO" id="GO:0020037">
    <property type="term" value="F:heme binding"/>
    <property type="evidence" value="ECO:0007669"/>
    <property type="project" value="InterPro"/>
</dbReference>
<evidence type="ECO:0000313" key="11">
    <source>
        <dbReference type="Proteomes" id="UP001286313"/>
    </source>
</evidence>
<keyword evidence="11" id="KW-1185">Reference proteome</keyword>
<evidence type="ECO:0000256" key="9">
    <source>
        <dbReference type="SAM" id="SignalP"/>
    </source>
</evidence>
<dbReference type="GO" id="GO:0006082">
    <property type="term" value="P:organic acid metabolic process"/>
    <property type="evidence" value="ECO:0007669"/>
    <property type="project" value="TreeGrafter"/>
</dbReference>
<evidence type="ECO:0000256" key="6">
    <source>
        <dbReference type="ARBA" id="ARBA00023033"/>
    </source>
</evidence>
<dbReference type="FunFam" id="1.10.630.10:FF:000036">
    <property type="entry name" value="CYtochrome P450 family"/>
    <property type="match status" value="1"/>
</dbReference>
<evidence type="ECO:0000256" key="2">
    <source>
        <dbReference type="ARBA" id="ARBA00010617"/>
    </source>
</evidence>
<evidence type="ECO:0000256" key="5">
    <source>
        <dbReference type="ARBA" id="ARBA00023004"/>
    </source>
</evidence>
<protein>
    <recommendedName>
        <fullName evidence="12">Cytochrome P450</fullName>
    </recommendedName>
</protein>
<keyword evidence="5 7" id="KW-0408">Iron</keyword>
<dbReference type="Gene3D" id="1.10.630.10">
    <property type="entry name" value="Cytochrome P450"/>
    <property type="match status" value="1"/>
</dbReference>
<dbReference type="EMBL" id="JAWQEG010002712">
    <property type="protein sequence ID" value="KAK3870139.1"/>
    <property type="molecule type" value="Genomic_DNA"/>
</dbReference>
<feature type="chain" id="PRO_5042168101" description="Cytochrome P450" evidence="9">
    <location>
        <begin position="21"/>
        <end position="491"/>
    </location>
</feature>
<dbReference type="PANTHER" id="PTHR24300:SF403">
    <property type="entry name" value="CYTOCHROME P450 306A1"/>
    <property type="match status" value="1"/>
</dbReference>
<feature type="signal peptide" evidence="9">
    <location>
        <begin position="1"/>
        <end position="20"/>
    </location>
</feature>
<dbReference type="PANTHER" id="PTHR24300">
    <property type="entry name" value="CYTOCHROME P450 508A4-RELATED"/>
    <property type="match status" value="1"/>
</dbReference>
<gene>
    <name evidence="10" type="ORF">Pcinc_024595</name>
</gene>
<dbReference type="InterPro" id="IPR002401">
    <property type="entry name" value="Cyt_P450_E_grp-I"/>
</dbReference>
<sequence length="491" mass="55952">MIVEALLCVSLLVLLYLSLRKPPGLPPGRWGLPLVGYVPLTTRSIPQQLADLRNKHGDIYMWRIGTQIQVFLHDHQLIKEAFTRPEFQDRVDFKGFRFMDPNKLGLVQSNGEHWHNNRRFTLRQLRDLGMGKSKLVSAVQSQSSLLVQEFKKQAGRPAPIPNTLSLAIINVIWHMVSGKEFSLTDPKITQFCQLLNEALERLNLLIVPDYLPWLYSVLPNKVIGRVFGIDRTSDTRNKLYKYFIDNIEEHQRTLDPNNPRDFIDGYLMEMEGRKDDPQSTLSEEDLTVLIFDLFVAGFETTTNTLIWITYYLASNPQVQRKMQAEIDQVLPLGTQATLQDRARLPYTEAVIHESLRKSSLLAVGVPHMATQNTTLGGYIIPKGTSVGCSTVTVHNSCRYWDKPDHFQPERWLDENNKFTSKKEGFIPFSIGKRQCAGESLARMELLIFTTALFQSLNFSIPPGNTLSLEANPGDAFVSLPIRQDLIVTIRK</sequence>
<dbReference type="PRINTS" id="PR00385">
    <property type="entry name" value="P450"/>
</dbReference>
<accession>A0AAE1FAY5</accession>
<evidence type="ECO:0000256" key="8">
    <source>
        <dbReference type="RuleBase" id="RU000461"/>
    </source>
</evidence>
<feature type="binding site" description="axial binding residue" evidence="7">
    <location>
        <position position="435"/>
    </location>
    <ligand>
        <name>heme</name>
        <dbReference type="ChEBI" id="CHEBI:30413"/>
    </ligand>
    <ligandPart>
        <name>Fe</name>
        <dbReference type="ChEBI" id="CHEBI:18248"/>
    </ligandPart>
</feature>